<dbReference type="EMBL" id="QTSX02003782">
    <property type="protein sequence ID" value="KAJ9068129.1"/>
    <property type="molecule type" value="Genomic_DNA"/>
</dbReference>
<comment type="caution">
    <text evidence="1">The sequence shown here is derived from an EMBL/GenBank/DDBJ whole genome shotgun (WGS) entry which is preliminary data.</text>
</comment>
<organism evidence="1 2">
    <name type="scientific">Entomophthora muscae</name>
    <dbReference type="NCBI Taxonomy" id="34485"/>
    <lineage>
        <taxon>Eukaryota</taxon>
        <taxon>Fungi</taxon>
        <taxon>Fungi incertae sedis</taxon>
        <taxon>Zoopagomycota</taxon>
        <taxon>Entomophthoromycotina</taxon>
        <taxon>Entomophthoromycetes</taxon>
        <taxon>Entomophthorales</taxon>
        <taxon>Entomophthoraceae</taxon>
        <taxon>Entomophthora</taxon>
    </lineage>
</organism>
<accession>A0ACC2T0R9</accession>
<reference evidence="1" key="1">
    <citation type="submission" date="2022-04" db="EMBL/GenBank/DDBJ databases">
        <title>Genome of the entomopathogenic fungus Entomophthora muscae.</title>
        <authorList>
            <person name="Elya C."/>
            <person name="Lovett B.R."/>
            <person name="Lee E."/>
            <person name="Macias A.M."/>
            <person name="Hajek A.E."/>
            <person name="De Bivort B.L."/>
            <person name="Kasson M.T."/>
            <person name="De Fine Licht H.H."/>
            <person name="Stajich J.E."/>
        </authorList>
    </citation>
    <scope>NUCLEOTIDE SEQUENCE</scope>
    <source>
        <strain evidence="1">Berkeley</strain>
    </source>
</reference>
<keyword evidence="2" id="KW-1185">Reference proteome</keyword>
<proteinExistence type="predicted"/>
<protein>
    <submittedName>
        <fullName evidence="1">Uncharacterized protein</fullName>
    </submittedName>
</protein>
<gene>
    <name evidence="1" type="ORF">DSO57_1031793</name>
</gene>
<evidence type="ECO:0000313" key="1">
    <source>
        <dbReference type="EMBL" id="KAJ9068129.1"/>
    </source>
</evidence>
<sequence length="310" mass="34638">MSHTSSLKSELGLIPALIDHMLGPNTTYASLEGDMSSRAPPDPTSGHESFSSRMEPHQLGPPLKNDHPIPNLQAKYLRKQREQDEKVIRNLNRASHRLENQRAIFPTKESYLPQFVPTILPPKPFMITVNHTDLELIHPCLHSFDSVDDLLDQFPSPRQDSPSFSSTSDFGPPSPISQPLSEAQGLSSDRKSSDISPGSLETLLPSFISLIETSTGRLDEQRAEHSTRPRSWGSPVVTPLLEAKNLKSNRRVSLLSAIDRIRKESSQMFSKKKVPPYIPELNELDAALNIDSSSPSPLKKPFWSSRKKRL</sequence>
<evidence type="ECO:0000313" key="2">
    <source>
        <dbReference type="Proteomes" id="UP001165960"/>
    </source>
</evidence>
<name>A0ACC2T0R9_9FUNG</name>
<dbReference type="Proteomes" id="UP001165960">
    <property type="component" value="Unassembled WGS sequence"/>
</dbReference>